<protein>
    <submittedName>
        <fullName evidence="2">DUF488 domain-containing protein</fullName>
    </submittedName>
</protein>
<dbReference type="Proteomes" id="UP000320393">
    <property type="component" value="Unassembled WGS sequence"/>
</dbReference>
<evidence type="ECO:0000313" key="2">
    <source>
        <dbReference type="EMBL" id="TMJ09218.1"/>
    </source>
</evidence>
<organism evidence="2 3">
    <name type="scientific">Candidatus Segetimicrobium genomatis</name>
    <dbReference type="NCBI Taxonomy" id="2569760"/>
    <lineage>
        <taxon>Bacteria</taxon>
        <taxon>Bacillati</taxon>
        <taxon>Candidatus Sysuimicrobiota</taxon>
        <taxon>Candidatus Sysuimicrobiia</taxon>
        <taxon>Candidatus Sysuimicrobiales</taxon>
        <taxon>Candidatus Segetimicrobiaceae</taxon>
        <taxon>Candidatus Segetimicrobium</taxon>
    </lineage>
</organism>
<reference evidence="2 3" key="1">
    <citation type="journal article" date="2019" name="Nat. Microbiol.">
        <title>Mediterranean grassland soil C-N compound turnover is dependent on rainfall and depth, and is mediated by genomically divergent microorganisms.</title>
        <authorList>
            <person name="Diamond S."/>
            <person name="Andeer P.F."/>
            <person name="Li Z."/>
            <person name="Crits-Christoph A."/>
            <person name="Burstein D."/>
            <person name="Anantharaman K."/>
            <person name="Lane K.R."/>
            <person name="Thomas B.C."/>
            <person name="Pan C."/>
            <person name="Northen T.R."/>
            <person name="Banfield J.F."/>
        </authorList>
    </citation>
    <scope>NUCLEOTIDE SEQUENCE [LARGE SCALE GENOMIC DNA]</scope>
    <source>
        <strain evidence="2">NP_5</strain>
    </source>
</reference>
<accession>A0A537LMH3</accession>
<evidence type="ECO:0000313" key="3">
    <source>
        <dbReference type="Proteomes" id="UP000320393"/>
    </source>
</evidence>
<dbReference type="InterPro" id="IPR007438">
    <property type="entry name" value="DUF488"/>
</dbReference>
<dbReference type="InterPro" id="IPR014519">
    <property type="entry name" value="UCP024492"/>
</dbReference>
<name>A0A537LMH3_9BACT</name>
<dbReference type="AlphaFoldDB" id="A0A537LMH3"/>
<sequence length="209" mass="22899">MRLYTIGHSTRILDDLVAALQSFGVQLLVDIRTVPRSRHAPQFNRDALSRHLPRRGIRYRHMAGLGGLRKPRADSTNTAWRNAGFRGFADYMETPEFPAALEELRTLAQDEGPAAIMCAEAVPWRCHRSLVADALTARGDEVLHIMGPGKAHLHALTPWAQVDGGRVSYPGAPDHVSGGRSVVPGSRAPAVGRRPGRRSSPRAEQKPLL</sequence>
<dbReference type="EMBL" id="VBAM01000358">
    <property type="protein sequence ID" value="TMJ09218.1"/>
    <property type="molecule type" value="Genomic_DNA"/>
</dbReference>
<gene>
    <name evidence="2" type="ORF">E6H02_09245</name>
</gene>
<evidence type="ECO:0000256" key="1">
    <source>
        <dbReference type="SAM" id="MobiDB-lite"/>
    </source>
</evidence>
<dbReference type="Pfam" id="PF04343">
    <property type="entry name" value="DUF488"/>
    <property type="match status" value="1"/>
</dbReference>
<dbReference type="PANTHER" id="PTHR39337:SF1">
    <property type="entry name" value="BLR5642 PROTEIN"/>
    <property type="match status" value="1"/>
</dbReference>
<feature type="region of interest" description="Disordered" evidence="1">
    <location>
        <begin position="171"/>
        <end position="209"/>
    </location>
</feature>
<feature type="compositionally biased region" description="Low complexity" evidence="1">
    <location>
        <begin position="184"/>
        <end position="193"/>
    </location>
</feature>
<dbReference type="PIRSF" id="PIRSF024492">
    <property type="entry name" value="UCP024492"/>
    <property type="match status" value="1"/>
</dbReference>
<proteinExistence type="predicted"/>
<comment type="caution">
    <text evidence="2">The sequence shown here is derived from an EMBL/GenBank/DDBJ whole genome shotgun (WGS) entry which is preliminary data.</text>
</comment>
<dbReference type="PANTHER" id="PTHR39337">
    <property type="entry name" value="BLR5642 PROTEIN"/>
    <property type="match status" value="1"/>
</dbReference>